<evidence type="ECO:0000313" key="6">
    <source>
        <dbReference type="EMBL" id="AYW47880.1"/>
    </source>
</evidence>
<dbReference type="PROSITE" id="PS00579">
    <property type="entry name" value="RIBOSOMAL_L29"/>
    <property type="match status" value="1"/>
</dbReference>
<evidence type="ECO:0000256" key="3">
    <source>
        <dbReference type="ARBA" id="ARBA00023274"/>
    </source>
</evidence>
<accession>A0AA38CZE2</accession>
<keyword evidence="2 5" id="KW-0689">Ribosomal protein</keyword>
<evidence type="ECO:0000313" key="9">
    <source>
        <dbReference type="Proteomes" id="UP001157039"/>
    </source>
</evidence>
<evidence type="ECO:0000256" key="5">
    <source>
        <dbReference type="HAMAP-Rule" id="MF_00374"/>
    </source>
</evidence>
<protein>
    <recommendedName>
        <fullName evidence="4 5">Large ribosomal subunit protein uL29</fullName>
    </recommendedName>
</protein>
<dbReference type="GO" id="GO:0006412">
    <property type="term" value="P:translation"/>
    <property type="evidence" value="ECO:0007669"/>
    <property type="project" value="UniProtKB-UniRule"/>
</dbReference>
<dbReference type="Proteomes" id="UP001157039">
    <property type="component" value="Unassembled WGS sequence"/>
</dbReference>
<dbReference type="CDD" id="cd00427">
    <property type="entry name" value="Ribosomal_L29_HIP"/>
    <property type="match status" value="1"/>
</dbReference>
<evidence type="ECO:0000256" key="1">
    <source>
        <dbReference type="ARBA" id="ARBA00009254"/>
    </source>
</evidence>
<dbReference type="GO" id="GO:0003735">
    <property type="term" value="F:structural constituent of ribosome"/>
    <property type="evidence" value="ECO:0007669"/>
    <property type="project" value="InterPro"/>
</dbReference>
<dbReference type="Gene3D" id="1.10.287.310">
    <property type="match status" value="1"/>
</dbReference>
<evidence type="ECO:0000256" key="2">
    <source>
        <dbReference type="ARBA" id="ARBA00022980"/>
    </source>
</evidence>
<gene>
    <name evidence="5 7" type="primary">rpmC</name>
    <name evidence="6" type="ORF">C7K38_05625</name>
    <name evidence="7" type="ORF">GCM10025885_15260</name>
</gene>
<dbReference type="HAMAP" id="MF_00374">
    <property type="entry name" value="Ribosomal_uL29"/>
    <property type="match status" value="1"/>
</dbReference>
<dbReference type="Proteomes" id="UP000268310">
    <property type="component" value="Chromosome"/>
</dbReference>
<evidence type="ECO:0000313" key="7">
    <source>
        <dbReference type="EMBL" id="GMA72477.1"/>
    </source>
</evidence>
<dbReference type="RefSeq" id="WP_123935359.1">
    <property type="nucleotide sequence ID" value="NZ_BSUW01000001.1"/>
</dbReference>
<dbReference type="PANTHER" id="PTHR10916:SF0">
    <property type="entry name" value="LARGE RIBOSOMAL SUBUNIT PROTEIN UL29C"/>
    <property type="match status" value="1"/>
</dbReference>
<dbReference type="InterPro" id="IPR001854">
    <property type="entry name" value="Ribosomal_uL29"/>
</dbReference>
<evidence type="ECO:0000256" key="4">
    <source>
        <dbReference type="ARBA" id="ARBA00035204"/>
    </source>
</evidence>
<proteinExistence type="inferred from homology"/>
<dbReference type="GO" id="GO:0022625">
    <property type="term" value="C:cytosolic large ribosomal subunit"/>
    <property type="evidence" value="ECO:0007669"/>
    <property type="project" value="TreeGrafter"/>
</dbReference>
<dbReference type="InterPro" id="IPR036049">
    <property type="entry name" value="Ribosomal_uL29_sf"/>
</dbReference>
<reference evidence="6 8" key="1">
    <citation type="journal article" date="2012" name="Int. J. Syst. Evol. Microbiol.">
        <title>Characterization of Tetragenococcus strains from sugar thick juice reveals a novel species, Tetragenococcus osmophilus sp. nov., and divides Tetragenococcus halophilus into two subspecies, T. halophilus subsp. halophilus subsp. nov. and T. halophilus subsp. flandriensis subsp. nov.</title>
        <authorList>
            <person name="Juste A."/>
            <person name="Van Trappen S."/>
            <person name="Verreth C."/>
            <person name="Cleenwerck I."/>
            <person name="De Vos P."/>
            <person name="Lievens B."/>
            <person name="Willems K.A."/>
        </authorList>
    </citation>
    <scope>NUCLEOTIDE SEQUENCE [LARGE SCALE GENOMIC DNA]</scope>
    <source>
        <strain evidence="6 8">JCM 31126</strain>
    </source>
</reference>
<dbReference type="FunFam" id="1.10.287.310:FF:000001">
    <property type="entry name" value="50S ribosomal protein L29"/>
    <property type="match status" value="1"/>
</dbReference>
<evidence type="ECO:0000313" key="8">
    <source>
        <dbReference type="Proteomes" id="UP000268310"/>
    </source>
</evidence>
<dbReference type="EMBL" id="CP027783">
    <property type="protein sequence ID" value="AYW47880.1"/>
    <property type="molecule type" value="Genomic_DNA"/>
</dbReference>
<dbReference type="NCBIfam" id="TIGR00012">
    <property type="entry name" value="L29"/>
    <property type="match status" value="1"/>
</dbReference>
<comment type="similarity">
    <text evidence="1 5">Belongs to the universal ribosomal protein uL29 family.</text>
</comment>
<dbReference type="InterPro" id="IPR018254">
    <property type="entry name" value="Ribosomal_uL29_CS"/>
</dbReference>
<organism evidence="7 9">
    <name type="scientific">Tetragenococcus osmophilus</name>
    <dbReference type="NCBI Taxonomy" id="526944"/>
    <lineage>
        <taxon>Bacteria</taxon>
        <taxon>Bacillati</taxon>
        <taxon>Bacillota</taxon>
        <taxon>Bacilli</taxon>
        <taxon>Lactobacillales</taxon>
        <taxon>Enterococcaceae</taxon>
        <taxon>Tetragenococcus</taxon>
    </lineage>
</organism>
<sequence>MKVREIRELTTTEMLEQEKQFKEELFNLRFQLATGQLENTARIKEVRRSIARIKTVLREEQVKQ</sequence>
<dbReference type="PANTHER" id="PTHR10916">
    <property type="entry name" value="60S RIBOSOMAL PROTEIN L35/50S RIBOSOMAL PROTEIN L29"/>
    <property type="match status" value="1"/>
</dbReference>
<keyword evidence="8" id="KW-1185">Reference proteome</keyword>
<dbReference type="SUPFAM" id="SSF46561">
    <property type="entry name" value="Ribosomal protein L29 (L29p)"/>
    <property type="match status" value="1"/>
</dbReference>
<dbReference type="EMBL" id="BSUW01000001">
    <property type="protein sequence ID" value="GMA72477.1"/>
    <property type="molecule type" value="Genomic_DNA"/>
</dbReference>
<keyword evidence="3 5" id="KW-0687">Ribonucleoprotein</keyword>
<dbReference type="InterPro" id="IPR050063">
    <property type="entry name" value="Ribosomal_protein_uL29"/>
</dbReference>
<reference evidence="7 9" key="2">
    <citation type="journal article" date="2014" name="Int. J. Syst. Evol. Microbiol.">
        <title>Complete genome sequence of Corynebacterium casei LMG S-19264T (=DSM 44701T), isolated from a smear-ripened cheese.</title>
        <authorList>
            <consortium name="US DOE Joint Genome Institute (JGI-PGF)"/>
            <person name="Walter F."/>
            <person name="Albersmeier A."/>
            <person name="Kalinowski J."/>
            <person name="Ruckert C."/>
        </authorList>
    </citation>
    <scope>NUCLEOTIDE SEQUENCE [LARGE SCALE GENOMIC DNA]</scope>
    <source>
        <strain evidence="7 9">NBRC 114545</strain>
    </source>
</reference>
<reference evidence="7" key="4">
    <citation type="submission" date="2023-02" db="EMBL/GenBank/DDBJ databases">
        <authorList>
            <person name="Sun Q."/>
            <person name="Mori K."/>
        </authorList>
    </citation>
    <scope>NUCLEOTIDE SEQUENCE</scope>
    <source>
        <strain evidence="7">NBRC 114545</strain>
    </source>
</reference>
<reference evidence="6" key="3">
    <citation type="submission" date="2018-03" db="EMBL/GenBank/DDBJ databases">
        <authorList>
            <person name="Jeon C.O."/>
        </authorList>
    </citation>
    <scope>NUCLEOTIDE SEQUENCE</scope>
    <source>
        <strain evidence="6">JCM 31126</strain>
    </source>
</reference>
<dbReference type="KEGG" id="too:C7K38_05625"/>
<dbReference type="Pfam" id="PF00831">
    <property type="entry name" value="Ribosomal_L29"/>
    <property type="match status" value="1"/>
</dbReference>
<dbReference type="AlphaFoldDB" id="A0AA38CZE2"/>
<name>A0AA38CZE2_9ENTE</name>